<dbReference type="Gene3D" id="3.40.630.30">
    <property type="match status" value="1"/>
</dbReference>
<dbReference type="PANTHER" id="PTHR43233">
    <property type="entry name" value="FAMILY N-ACETYLTRANSFERASE, PUTATIVE (AFU_ORTHOLOGUE AFUA_6G03350)-RELATED"/>
    <property type="match status" value="1"/>
</dbReference>
<dbReference type="PANTHER" id="PTHR43233:SF1">
    <property type="entry name" value="FAMILY N-ACETYLTRANSFERASE, PUTATIVE (AFU_ORTHOLOGUE AFUA_6G03350)-RELATED"/>
    <property type="match status" value="1"/>
</dbReference>
<evidence type="ECO:0000313" key="2">
    <source>
        <dbReference type="EMBL" id="MCT2557988.1"/>
    </source>
</evidence>
<dbReference type="Pfam" id="PF13508">
    <property type="entry name" value="Acetyltransf_7"/>
    <property type="match status" value="1"/>
</dbReference>
<dbReference type="InterPro" id="IPR016181">
    <property type="entry name" value="Acyl_CoA_acyltransferase"/>
</dbReference>
<reference evidence="2" key="1">
    <citation type="submission" date="2022-09" db="EMBL/GenBank/DDBJ databases">
        <title>The genome sequence of Tsuneonella sp. YG55.</title>
        <authorList>
            <person name="Liu Y."/>
        </authorList>
    </citation>
    <scope>NUCLEOTIDE SEQUENCE</scope>
    <source>
        <strain evidence="2">YG55</strain>
    </source>
</reference>
<dbReference type="PROSITE" id="PS51186">
    <property type="entry name" value="GNAT"/>
    <property type="match status" value="1"/>
</dbReference>
<organism evidence="2 3">
    <name type="scientific">Tsuneonella litorea</name>
    <dbReference type="NCBI Taxonomy" id="2976475"/>
    <lineage>
        <taxon>Bacteria</taxon>
        <taxon>Pseudomonadati</taxon>
        <taxon>Pseudomonadota</taxon>
        <taxon>Alphaproteobacteria</taxon>
        <taxon>Sphingomonadales</taxon>
        <taxon>Erythrobacteraceae</taxon>
        <taxon>Tsuneonella</taxon>
    </lineage>
</organism>
<dbReference type="AlphaFoldDB" id="A0A9X3AKL6"/>
<comment type="caution">
    <text evidence="2">The sequence shown here is derived from an EMBL/GenBank/DDBJ whole genome shotgun (WGS) entry which is preliminary data.</text>
</comment>
<protein>
    <submittedName>
        <fullName evidence="2">GNAT family N-acetyltransferase</fullName>
    </submittedName>
</protein>
<accession>A0A9X3AKL6</accession>
<evidence type="ECO:0000259" key="1">
    <source>
        <dbReference type="PROSITE" id="PS51186"/>
    </source>
</evidence>
<dbReference type="RefSeq" id="WP_259960737.1">
    <property type="nucleotide sequence ID" value="NZ_JAOAMV010000001.1"/>
</dbReference>
<dbReference type="EMBL" id="JAOAMV010000001">
    <property type="protein sequence ID" value="MCT2557988.1"/>
    <property type="molecule type" value="Genomic_DNA"/>
</dbReference>
<dbReference type="InterPro" id="IPR000182">
    <property type="entry name" value="GNAT_dom"/>
</dbReference>
<dbReference type="SUPFAM" id="SSF55729">
    <property type="entry name" value="Acyl-CoA N-acyltransferases (Nat)"/>
    <property type="match status" value="1"/>
</dbReference>
<sequence>MNVRLPPGYASDCETPSLADYLRLRVVAGLSPFSEEAARAGLPGTVAGVVVRHGLSAVGMGRVIGDGGLFFQVCDIAVDPAHQGRGIGKVIVSLLLEALAARLSAPAYVSLIADGEANRLYAQFGFAPVAPHSQGMAQWLQPAPATSSSSPR</sequence>
<dbReference type="Proteomes" id="UP001142648">
    <property type="component" value="Unassembled WGS sequence"/>
</dbReference>
<evidence type="ECO:0000313" key="3">
    <source>
        <dbReference type="Proteomes" id="UP001142648"/>
    </source>
</evidence>
<dbReference type="InterPro" id="IPR053144">
    <property type="entry name" value="Acetyltransferase_Butenolide"/>
</dbReference>
<proteinExistence type="predicted"/>
<dbReference type="GO" id="GO:0016747">
    <property type="term" value="F:acyltransferase activity, transferring groups other than amino-acyl groups"/>
    <property type="evidence" value="ECO:0007669"/>
    <property type="project" value="InterPro"/>
</dbReference>
<name>A0A9X3AKL6_9SPHN</name>
<gene>
    <name evidence="2" type="ORF">N0B51_03235</name>
</gene>
<keyword evidence="3" id="KW-1185">Reference proteome</keyword>
<feature type="domain" description="N-acetyltransferase" evidence="1">
    <location>
        <begin position="1"/>
        <end position="144"/>
    </location>
</feature>
<dbReference type="CDD" id="cd04301">
    <property type="entry name" value="NAT_SF"/>
    <property type="match status" value="1"/>
</dbReference>